<dbReference type="Gene3D" id="3.90.25.10">
    <property type="entry name" value="UDP-galactose 4-epimerase, domain 1"/>
    <property type="match status" value="1"/>
</dbReference>
<evidence type="ECO:0000259" key="3">
    <source>
        <dbReference type="Pfam" id="PF04321"/>
    </source>
</evidence>
<dbReference type="Gene3D" id="3.40.50.720">
    <property type="entry name" value="NAD(P)-binding Rossmann-like Domain"/>
    <property type="match status" value="1"/>
</dbReference>
<dbReference type="GO" id="GO:0008831">
    <property type="term" value="F:dTDP-4-dehydrorhamnose reductase activity"/>
    <property type="evidence" value="ECO:0007669"/>
    <property type="project" value="UniProtKB-EC"/>
</dbReference>
<comment type="function">
    <text evidence="2">Catalyzes the reduction of dTDP-6-deoxy-L-lyxo-4-hexulose to yield dTDP-L-rhamnose.</text>
</comment>
<name>A0A561D241_9BACI</name>
<dbReference type="Proteomes" id="UP000319671">
    <property type="component" value="Unassembled WGS sequence"/>
</dbReference>
<dbReference type="AlphaFoldDB" id="A0A561D241"/>
<evidence type="ECO:0000313" key="4">
    <source>
        <dbReference type="EMBL" id="TWD97420.1"/>
    </source>
</evidence>
<comment type="similarity">
    <text evidence="1 2">Belongs to the dTDP-4-dehydrorhamnose reductase family.</text>
</comment>
<comment type="pathway">
    <text evidence="2">Carbohydrate biosynthesis; dTDP-L-rhamnose biosynthesis.</text>
</comment>
<keyword evidence="2" id="KW-0521">NADP</keyword>
<dbReference type="Pfam" id="PF04321">
    <property type="entry name" value="RmlD_sub_bind"/>
    <property type="match status" value="1"/>
</dbReference>
<dbReference type="RefSeq" id="WP_144566652.1">
    <property type="nucleotide sequence ID" value="NZ_VIVN01000010.1"/>
</dbReference>
<dbReference type="InterPro" id="IPR036291">
    <property type="entry name" value="NAD(P)-bd_dom_sf"/>
</dbReference>
<proteinExistence type="inferred from homology"/>
<dbReference type="UniPathway" id="UPA00124"/>
<reference evidence="4 5" key="1">
    <citation type="submission" date="2019-06" db="EMBL/GenBank/DDBJ databases">
        <title>Sorghum-associated microbial communities from plants grown in Nebraska, USA.</title>
        <authorList>
            <person name="Schachtman D."/>
        </authorList>
    </citation>
    <scope>NUCLEOTIDE SEQUENCE [LARGE SCALE GENOMIC DNA]</scope>
    <source>
        <strain evidence="4 5">2482</strain>
    </source>
</reference>
<feature type="domain" description="RmlD-like substrate binding" evidence="3">
    <location>
        <begin position="1"/>
        <end position="278"/>
    </location>
</feature>
<dbReference type="GO" id="GO:0005829">
    <property type="term" value="C:cytosol"/>
    <property type="evidence" value="ECO:0007669"/>
    <property type="project" value="TreeGrafter"/>
</dbReference>
<sequence>MKVVVTGAAGQLGQDVVRELAKKNHDVYGADRSQLDITIEADVMSYIHEVKPDVILHCAAYTNVDAAEENEDTAYQVNALATEYLAKAANEVGAKMLYVSTDYVFDGTATEPYEVDQATSPLGAYGRTKLAGEQLLQKHLDKFFIVRTAWVFGVYGNNFVKTMIRLGKERGEVGVVHDQVGSPTYTVDLAKFMVELMETEKYGIYHATNSGVCSWYEFAVEIFKQAGLEVTVNPLTSEQFPRPAKRPNYSVLSKKKIEAEGLTPLRDWKEALAAYLEESN</sequence>
<accession>A0A561D241</accession>
<protein>
    <recommendedName>
        <fullName evidence="2">dTDP-4-dehydrorhamnose reductase</fullName>
        <ecNumber evidence="2">1.1.1.133</ecNumber>
    </recommendedName>
</protein>
<dbReference type="InterPro" id="IPR029903">
    <property type="entry name" value="RmlD-like-bd"/>
</dbReference>
<keyword evidence="5" id="KW-1185">Reference proteome</keyword>
<dbReference type="SUPFAM" id="SSF51735">
    <property type="entry name" value="NAD(P)-binding Rossmann-fold domains"/>
    <property type="match status" value="1"/>
</dbReference>
<dbReference type="PANTHER" id="PTHR10491:SF4">
    <property type="entry name" value="METHIONINE ADENOSYLTRANSFERASE 2 SUBUNIT BETA"/>
    <property type="match status" value="1"/>
</dbReference>
<comment type="caution">
    <text evidence="4">The sequence shown here is derived from an EMBL/GenBank/DDBJ whole genome shotgun (WGS) entry which is preliminary data.</text>
</comment>
<dbReference type="CDD" id="cd05254">
    <property type="entry name" value="dTDP_HR_like_SDR_e"/>
    <property type="match status" value="1"/>
</dbReference>
<evidence type="ECO:0000256" key="2">
    <source>
        <dbReference type="RuleBase" id="RU364082"/>
    </source>
</evidence>
<dbReference type="PANTHER" id="PTHR10491">
    <property type="entry name" value="DTDP-4-DEHYDRORHAMNOSE REDUCTASE"/>
    <property type="match status" value="1"/>
</dbReference>
<dbReference type="GO" id="GO:0019305">
    <property type="term" value="P:dTDP-rhamnose biosynthetic process"/>
    <property type="evidence" value="ECO:0007669"/>
    <property type="project" value="UniProtKB-UniPathway"/>
</dbReference>
<organism evidence="4 5">
    <name type="scientific">Neobacillus bataviensis</name>
    <dbReference type="NCBI Taxonomy" id="220685"/>
    <lineage>
        <taxon>Bacteria</taxon>
        <taxon>Bacillati</taxon>
        <taxon>Bacillota</taxon>
        <taxon>Bacilli</taxon>
        <taxon>Bacillales</taxon>
        <taxon>Bacillaceae</taxon>
        <taxon>Neobacillus</taxon>
    </lineage>
</organism>
<keyword evidence="2" id="KW-0560">Oxidoreductase</keyword>
<dbReference type="InterPro" id="IPR005913">
    <property type="entry name" value="dTDP_dehydrorham_reduct"/>
</dbReference>
<dbReference type="EMBL" id="VIVN01000010">
    <property type="protein sequence ID" value="TWD97420.1"/>
    <property type="molecule type" value="Genomic_DNA"/>
</dbReference>
<evidence type="ECO:0000313" key="5">
    <source>
        <dbReference type="Proteomes" id="UP000319671"/>
    </source>
</evidence>
<dbReference type="EC" id="1.1.1.133" evidence="2"/>
<evidence type="ECO:0000256" key="1">
    <source>
        <dbReference type="ARBA" id="ARBA00010944"/>
    </source>
</evidence>
<dbReference type="NCBIfam" id="TIGR01214">
    <property type="entry name" value="rmlD"/>
    <property type="match status" value="1"/>
</dbReference>
<gene>
    <name evidence="4" type="ORF">FB550_11025</name>
</gene>